<proteinExistence type="inferred from homology"/>
<protein>
    <recommendedName>
        <fullName evidence="7">Glucose-methanol-choline oxidoreductase N-terminal domain-containing protein</fullName>
    </recommendedName>
</protein>
<feature type="transmembrane region" description="Helical" evidence="6">
    <location>
        <begin position="12"/>
        <end position="28"/>
    </location>
</feature>
<comment type="cofactor">
    <cofactor evidence="1">
        <name>FAD</name>
        <dbReference type="ChEBI" id="CHEBI:57692"/>
    </cofactor>
</comment>
<dbReference type="SUPFAM" id="SSF51905">
    <property type="entry name" value="FAD/NAD(P)-binding domain"/>
    <property type="match status" value="1"/>
</dbReference>
<dbReference type="PANTHER" id="PTHR11552">
    <property type="entry name" value="GLUCOSE-METHANOL-CHOLINE GMC OXIDOREDUCTASE"/>
    <property type="match status" value="1"/>
</dbReference>
<organism evidence="8 9">
    <name type="scientific">Mythimna separata</name>
    <name type="common">Oriental armyworm</name>
    <name type="synonym">Pseudaletia separata</name>
    <dbReference type="NCBI Taxonomy" id="271217"/>
    <lineage>
        <taxon>Eukaryota</taxon>
        <taxon>Metazoa</taxon>
        <taxon>Ecdysozoa</taxon>
        <taxon>Arthropoda</taxon>
        <taxon>Hexapoda</taxon>
        <taxon>Insecta</taxon>
        <taxon>Pterygota</taxon>
        <taxon>Neoptera</taxon>
        <taxon>Endopterygota</taxon>
        <taxon>Lepidoptera</taxon>
        <taxon>Glossata</taxon>
        <taxon>Ditrysia</taxon>
        <taxon>Noctuoidea</taxon>
        <taxon>Noctuidae</taxon>
        <taxon>Noctuinae</taxon>
        <taxon>Hadenini</taxon>
        <taxon>Mythimna</taxon>
    </lineage>
</organism>
<feature type="domain" description="Glucose-methanol-choline oxidoreductase N-terminal" evidence="7">
    <location>
        <begin position="158"/>
        <end position="181"/>
    </location>
</feature>
<keyword evidence="4 5" id="KW-0274">FAD</keyword>
<evidence type="ECO:0000256" key="4">
    <source>
        <dbReference type="ARBA" id="ARBA00022827"/>
    </source>
</evidence>
<evidence type="ECO:0000256" key="2">
    <source>
        <dbReference type="ARBA" id="ARBA00010790"/>
    </source>
</evidence>
<dbReference type="PANTHER" id="PTHR11552:SF147">
    <property type="entry name" value="CHOLINE DEHYDROGENASE, MITOCHONDRIAL"/>
    <property type="match status" value="1"/>
</dbReference>
<gene>
    <name evidence="8" type="ORF">PYW07_002011</name>
</gene>
<dbReference type="GO" id="GO:0016614">
    <property type="term" value="F:oxidoreductase activity, acting on CH-OH group of donors"/>
    <property type="evidence" value="ECO:0007669"/>
    <property type="project" value="InterPro"/>
</dbReference>
<name>A0AAD7YM09_MYTSE</name>
<keyword evidence="6" id="KW-0812">Transmembrane</keyword>
<dbReference type="InterPro" id="IPR012132">
    <property type="entry name" value="GMC_OxRdtase"/>
</dbReference>
<sequence length="267" mass="29741">MKINFPRIKWNVFGVVCGIVIVIIGHQLKNILHAASVAEVKVLLPFIKLIQIAVVSLYSLDSSASLYPPHATVHDGQTFDFIIVGAGSAGCVLANRLTEISSWNVLLIEAGDDPPGASNIPGLSILISAALPDWNYYTVDDGFSSQGLKTKSIQNRRGKMLGGSSGVNFMFYVRGNKVDYDNWAKEGIEGWDWNNVTTYFKKSERLNDKYIMKSESADLHSTKGYLGITQPDWNQKTKDYFNAFKEDGHQILLDYNGHQHNHSQKDD</sequence>
<dbReference type="Proteomes" id="UP001231518">
    <property type="component" value="Chromosome 12"/>
</dbReference>
<evidence type="ECO:0000256" key="6">
    <source>
        <dbReference type="SAM" id="Phobius"/>
    </source>
</evidence>
<keyword evidence="9" id="KW-1185">Reference proteome</keyword>
<evidence type="ECO:0000313" key="8">
    <source>
        <dbReference type="EMBL" id="KAJ8721236.1"/>
    </source>
</evidence>
<dbReference type="Gene3D" id="3.50.50.60">
    <property type="entry name" value="FAD/NAD(P)-binding domain"/>
    <property type="match status" value="1"/>
</dbReference>
<evidence type="ECO:0000259" key="7">
    <source>
        <dbReference type="PROSITE" id="PS00623"/>
    </source>
</evidence>
<dbReference type="AlphaFoldDB" id="A0AAD7YM09"/>
<dbReference type="EMBL" id="JARGEI010000013">
    <property type="protein sequence ID" value="KAJ8721236.1"/>
    <property type="molecule type" value="Genomic_DNA"/>
</dbReference>
<dbReference type="InterPro" id="IPR000172">
    <property type="entry name" value="GMC_OxRdtase_N"/>
</dbReference>
<evidence type="ECO:0000313" key="9">
    <source>
        <dbReference type="Proteomes" id="UP001231518"/>
    </source>
</evidence>
<reference evidence="8" key="1">
    <citation type="submission" date="2023-03" db="EMBL/GenBank/DDBJ databases">
        <title>Chromosome-level genomes of two armyworms, Mythimna separata and Mythimna loreyi, provide insights into the biosynthesis and reception of sex pheromones.</title>
        <authorList>
            <person name="Zhao H."/>
        </authorList>
    </citation>
    <scope>NUCLEOTIDE SEQUENCE</scope>
    <source>
        <strain evidence="8">BeijingLab</strain>
        <tissue evidence="8">Pupa</tissue>
    </source>
</reference>
<dbReference type="Gene3D" id="3.30.560.10">
    <property type="entry name" value="Glucose Oxidase, domain 3"/>
    <property type="match status" value="1"/>
</dbReference>
<accession>A0AAD7YM09</accession>
<dbReference type="PROSITE" id="PS00623">
    <property type="entry name" value="GMC_OXRED_1"/>
    <property type="match status" value="1"/>
</dbReference>
<evidence type="ECO:0000256" key="1">
    <source>
        <dbReference type="ARBA" id="ARBA00001974"/>
    </source>
</evidence>
<keyword evidence="3 5" id="KW-0285">Flavoprotein</keyword>
<dbReference type="InterPro" id="IPR036188">
    <property type="entry name" value="FAD/NAD-bd_sf"/>
</dbReference>
<evidence type="ECO:0000256" key="3">
    <source>
        <dbReference type="ARBA" id="ARBA00022630"/>
    </source>
</evidence>
<comment type="caution">
    <text evidence="8">The sequence shown here is derived from an EMBL/GenBank/DDBJ whole genome shotgun (WGS) entry which is preliminary data.</text>
</comment>
<comment type="similarity">
    <text evidence="2 5">Belongs to the GMC oxidoreductase family.</text>
</comment>
<keyword evidence="6" id="KW-1133">Transmembrane helix</keyword>
<evidence type="ECO:0000256" key="5">
    <source>
        <dbReference type="RuleBase" id="RU003968"/>
    </source>
</evidence>
<keyword evidence="6" id="KW-0472">Membrane</keyword>
<dbReference type="GO" id="GO:0050660">
    <property type="term" value="F:flavin adenine dinucleotide binding"/>
    <property type="evidence" value="ECO:0007669"/>
    <property type="project" value="InterPro"/>
</dbReference>
<dbReference type="Pfam" id="PF00732">
    <property type="entry name" value="GMC_oxred_N"/>
    <property type="match status" value="1"/>
</dbReference>